<keyword evidence="2" id="KW-1185">Reference proteome</keyword>
<dbReference type="EMBL" id="KZ559507">
    <property type="protein sequence ID" value="PLN85038.1"/>
    <property type="molecule type" value="Genomic_DNA"/>
</dbReference>
<evidence type="ECO:0000313" key="2">
    <source>
        <dbReference type="Proteomes" id="UP000235023"/>
    </source>
</evidence>
<gene>
    <name evidence="1" type="ORF">BDW42DRAFT_183268</name>
</gene>
<proteinExistence type="predicted"/>
<sequence length="513" mass="58503">MEGVFSKHAEKILCKTFKRDLLEQLPSEILLQICKFMGPCWYLIVLGETQRLMGALKGKRDPQQNSLNLDQTRNVWISRITFRGVSYLSRLGDKPLRFTKLSDQIQLRIPKRISKIVASVDGIGVRGIHFLEHASDVPPPAEAPWYEILPMRDTGQKVFVNSNSLFIKKIHFENQFREVPYIWSSPSPPTVPVTNFYRGSKTSLGNVRVHYIKFDHHVRGLLACCTQYGLVGIHGLTDTSTTFRAFVDLMHRRRPESHKHWMYFPFNPQETISASWVRRLVFDYPVNCPPLVLLTSRGRTITFGPQLPSEVYGPYRYELLGGLHDGPVSGIFHDGLNLAPNFDFDESTGYYYNNGANHIRDMGVTCDNESSVKTQKTLPADIHMDPPAFAPNEDRLAGTWYMTAASLCGITKAEICRDINQPHRPCLGLLLFYHDGHMEAIGQIRWDCDVSEKIDRPMYIVNAVVDGQNYIKDVLGRAYESEFTGSQSTWQRLPESGTIRWWFSTCGDGIKIH</sequence>
<protein>
    <submittedName>
        <fullName evidence="1">Uncharacterized protein</fullName>
    </submittedName>
</protein>
<organism evidence="1 2">
    <name type="scientific">Aspergillus taichungensis</name>
    <dbReference type="NCBI Taxonomy" id="482145"/>
    <lineage>
        <taxon>Eukaryota</taxon>
        <taxon>Fungi</taxon>
        <taxon>Dikarya</taxon>
        <taxon>Ascomycota</taxon>
        <taxon>Pezizomycotina</taxon>
        <taxon>Eurotiomycetes</taxon>
        <taxon>Eurotiomycetidae</taxon>
        <taxon>Eurotiales</taxon>
        <taxon>Aspergillaceae</taxon>
        <taxon>Aspergillus</taxon>
        <taxon>Aspergillus subgen. Circumdati</taxon>
    </lineage>
</organism>
<name>A0A2J5I5A5_9EURO</name>
<evidence type="ECO:0000313" key="1">
    <source>
        <dbReference type="EMBL" id="PLN85038.1"/>
    </source>
</evidence>
<dbReference type="Proteomes" id="UP000235023">
    <property type="component" value="Unassembled WGS sequence"/>
</dbReference>
<dbReference type="OrthoDB" id="5153231at2759"/>
<dbReference type="AlphaFoldDB" id="A0A2J5I5A5"/>
<accession>A0A2J5I5A5</accession>
<reference evidence="2" key="1">
    <citation type="submission" date="2017-12" db="EMBL/GenBank/DDBJ databases">
        <authorList>
            <consortium name="DOE Joint Genome Institute"/>
            <person name="Mondo S.J."/>
            <person name="Kjaerbolling I."/>
            <person name="Vesth T.C."/>
            <person name="Frisvad J.C."/>
            <person name="Nybo J.L."/>
            <person name="Theobald S."/>
            <person name="Kuo A."/>
            <person name="Bowyer P."/>
            <person name="Matsuda Y."/>
            <person name="Lyhne E.K."/>
            <person name="Kogle M.E."/>
            <person name="Clum A."/>
            <person name="Lipzen A."/>
            <person name="Salamov A."/>
            <person name="Ngan C.Y."/>
            <person name="Daum C."/>
            <person name="Chiniquy J."/>
            <person name="Barry K."/>
            <person name="LaButti K."/>
            <person name="Haridas S."/>
            <person name="Simmons B.A."/>
            <person name="Magnuson J.K."/>
            <person name="Mortensen U.H."/>
            <person name="Larsen T.O."/>
            <person name="Grigoriev I.V."/>
            <person name="Baker S.E."/>
            <person name="Andersen M.R."/>
            <person name="Nordberg H.P."/>
            <person name="Cantor M.N."/>
            <person name="Hua S.X."/>
        </authorList>
    </citation>
    <scope>NUCLEOTIDE SEQUENCE [LARGE SCALE GENOMIC DNA]</scope>
    <source>
        <strain evidence="2">IBT 19404</strain>
    </source>
</reference>